<evidence type="ECO:0000313" key="5">
    <source>
        <dbReference type="Proteomes" id="UP001392437"/>
    </source>
</evidence>
<dbReference type="PANTHER" id="PTHR35395">
    <property type="entry name" value="DUF6536 DOMAIN-CONTAINING PROTEIN"/>
    <property type="match status" value="1"/>
</dbReference>
<dbReference type="Pfam" id="PF20163">
    <property type="entry name" value="DUF6536"/>
    <property type="match status" value="1"/>
</dbReference>
<feature type="compositionally biased region" description="Basic and acidic residues" evidence="1">
    <location>
        <begin position="1"/>
        <end position="20"/>
    </location>
</feature>
<keyword evidence="2" id="KW-0472">Membrane</keyword>
<sequence>MPSRGKGDPSYRNTYDKDGVTETVELAAPLERSDANQYTSISEGVRLDSSGPGAQKQVRKMQSKQSMQWPFHRRMASESPSSVMTSHMRRPSSGWNNLKSFFKAEEDTVSLSSKPLVPDYVVHYLRGETPETLAQKREQRLWGERRTNVTPQRERFMSQHIEIEDPWASRTKLNIDGNGYANEDPQRGMGRFFAGWKGGATCNVILAFTLLVISVVCLILAISRQVVSGETVIFSGSCDTATNINTGVHAAINVLAVILLVGSNYVFQILSSPTRLELASAHNKKQWLDIGIPSLRNLFHVSGLRTALVALALLSAVTTQIIYNAVIFTSPTGFKSEVIVVTSDFVTGAPFANGTEFNRADISRTDILSLQNDASAGKLTDLATVPCLQQVGGTFDTTFDALILVTKLSSARSSVIQTGMTGDMFKLNSMSSVAISVPVDEAVVDRCLAREGLAQTCKVGVSTLLLGIVGVLHLITLFSMAAVLTWRNFEPLVSVGDAIRSFMRNPDPTTASACFLDKNDVGDSRWGFNEAKYFTPTDHFWFFTPSIKRWVLTIVSWIMITAPTAAAVALIIEHEPTGALTPLGTPTPYTTFLLGDANTPPLTHTQATILASLPQLLVGILYFTTNSLLTTYWLSHELSFFAVGPQPLRVSSDPVGYQTTSLYLTLPRPVSWALYVLFAGISFVLSQAVFPAIVSTGPGRTATADNELVGVGFSTLGLMVLLALLVVLILGVLALGLRRAPAATYANGTSKGNPLALRGGACSAALSAKCHPAPGEPERSWRCPLAYGVVVDAVGAQQVGHCAFSGVSVGAVDAAKIYA</sequence>
<comment type="caution">
    <text evidence="4">The sequence shown here is derived from an EMBL/GenBank/DDBJ whole genome shotgun (WGS) entry which is preliminary data.</text>
</comment>
<dbReference type="EMBL" id="JAQQWP010000006">
    <property type="protein sequence ID" value="KAK8115196.1"/>
    <property type="molecule type" value="Genomic_DNA"/>
</dbReference>
<evidence type="ECO:0000256" key="2">
    <source>
        <dbReference type="SAM" id="Phobius"/>
    </source>
</evidence>
<feature type="transmembrane region" description="Helical" evidence="2">
    <location>
        <begin position="204"/>
        <end position="227"/>
    </location>
</feature>
<feature type="transmembrane region" description="Helical" evidence="2">
    <location>
        <begin position="464"/>
        <end position="486"/>
    </location>
</feature>
<dbReference type="AlphaFoldDB" id="A0AAW0QXS2"/>
<accession>A0AAW0QXS2</accession>
<organism evidence="4 5">
    <name type="scientific">Apiospora kogelbergensis</name>
    <dbReference type="NCBI Taxonomy" id="1337665"/>
    <lineage>
        <taxon>Eukaryota</taxon>
        <taxon>Fungi</taxon>
        <taxon>Dikarya</taxon>
        <taxon>Ascomycota</taxon>
        <taxon>Pezizomycotina</taxon>
        <taxon>Sordariomycetes</taxon>
        <taxon>Xylariomycetidae</taxon>
        <taxon>Amphisphaeriales</taxon>
        <taxon>Apiosporaceae</taxon>
        <taxon>Apiospora</taxon>
    </lineage>
</organism>
<protein>
    <recommendedName>
        <fullName evidence="3">DUF6536 domain-containing protein</fullName>
    </recommendedName>
</protein>
<keyword evidence="2" id="KW-0812">Transmembrane</keyword>
<dbReference type="Proteomes" id="UP001392437">
    <property type="component" value="Unassembled WGS sequence"/>
</dbReference>
<feature type="region of interest" description="Disordered" evidence="1">
    <location>
        <begin position="1"/>
        <end position="90"/>
    </location>
</feature>
<dbReference type="InterPro" id="IPR046623">
    <property type="entry name" value="DUF6536"/>
</dbReference>
<dbReference type="PANTHER" id="PTHR35395:SF1">
    <property type="entry name" value="DUF6536 DOMAIN-CONTAINING PROTEIN"/>
    <property type="match status" value="1"/>
</dbReference>
<feature type="transmembrane region" description="Helical" evidence="2">
    <location>
        <begin position="247"/>
        <end position="267"/>
    </location>
</feature>
<keyword evidence="5" id="KW-1185">Reference proteome</keyword>
<feature type="transmembrane region" description="Helical" evidence="2">
    <location>
        <begin position="672"/>
        <end position="693"/>
    </location>
</feature>
<evidence type="ECO:0000259" key="3">
    <source>
        <dbReference type="Pfam" id="PF20163"/>
    </source>
</evidence>
<feature type="transmembrane region" description="Helical" evidence="2">
    <location>
        <begin position="550"/>
        <end position="572"/>
    </location>
</feature>
<name>A0AAW0QXS2_9PEZI</name>
<feature type="domain" description="DUF6536" evidence="3">
    <location>
        <begin position="196"/>
        <end position="346"/>
    </location>
</feature>
<proteinExistence type="predicted"/>
<reference evidence="4 5" key="1">
    <citation type="submission" date="2023-01" db="EMBL/GenBank/DDBJ databases">
        <title>Analysis of 21 Apiospora genomes using comparative genomics revels a genus with tremendous synthesis potential of carbohydrate active enzymes and secondary metabolites.</title>
        <authorList>
            <person name="Sorensen T."/>
        </authorList>
    </citation>
    <scope>NUCLEOTIDE SEQUENCE [LARGE SCALE GENOMIC DNA]</scope>
    <source>
        <strain evidence="4 5">CBS 117206</strain>
    </source>
</reference>
<feature type="transmembrane region" description="Helical" evidence="2">
    <location>
        <begin position="713"/>
        <end position="737"/>
    </location>
</feature>
<evidence type="ECO:0000313" key="4">
    <source>
        <dbReference type="EMBL" id="KAK8115196.1"/>
    </source>
</evidence>
<evidence type="ECO:0000256" key="1">
    <source>
        <dbReference type="SAM" id="MobiDB-lite"/>
    </source>
</evidence>
<keyword evidence="2" id="KW-1133">Transmembrane helix</keyword>
<gene>
    <name evidence="4" type="ORF">PG999_007265</name>
</gene>